<feature type="domain" description="Retroviral polymerase SH3-like" evidence="2">
    <location>
        <begin position="1"/>
        <end position="39"/>
    </location>
</feature>
<feature type="domain" description="Reverse transcriptase Ty1/copia-type" evidence="1">
    <location>
        <begin position="42"/>
        <end position="127"/>
    </location>
</feature>
<gene>
    <name evidence="3" type="ORF">Tco_0657320</name>
</gene>
<protein>
    <submittedName>
        <fullName evidence="3">Retrovirus-related pol polyprotein from transposon TNT 1-94</fullName>
    </submittedName>
</protein>
<sequence length="128" mass="14811">MFLGYVDGVNGYRLWDSTTHKVVVSRDVVSIEDKIQENEKGGRKPIGNKWVYKIKKNDDDQVERYRAKLVVKGYSRKEGIDFNEIFSPVVQMTIVQVVMAMCATYDLHLKQLDVKTAFLYGNLEEDML</sequence>
<evidence type="ECO:0000259" key="2">
    <source>
        <dbReference type="Pfam" id="PF25597"/>
    </source>
</evidence>
<keyword evidence="4" id="KW-1185">Reference proteome</keyword>
<comment type="caution">
    <text evidence="3">The sequence shown here is derived from an EMBL/GenBank/DDBJ whole genome shotgun (WGS) entry which is preliminary data.</text>
</comment>
<dbReference type="Proteomes" id="UP001151760">
    <property type="component" value="Unassembled WGS sequence"/>
</dbReference>
<dbReference type="EMBL" id="BQNB010009367">
    <property type="protein sequence ID" value="GJS62536.1"/>
    <property type="molecule type" value="Genomic_DNA"/>
</dbReference>
<dbReference type="Pfam" id="PF25597">
    <property type="entry name" value="SH3_retrovirus"/>
    <property type="match status" value="1"/>
</dbReference>
<evidence type="ECO:0000313" key="3">
    <source>
        <dbReference type="EMBL" id="GJS62536.1"/>
    </source>
</evidence>
<name>A0ABQ4XCK1_9ASTR</name>
<dbReference type="InterPro" id="IPR013103">
    <property type="entry name" value="RVT_2"/>
</dbReference>
<organism evidence="3 4">
    <name type="scientific">Tanacetum coccineum</name>
    <dbReference type="NCBI Taxonomy" id="301880"/>
    <lineage>
        <taxon>Eukaryota</taxon>
        <taxon>Viridiplantae</taxon>
        <taxon>Streptophyta</taxon>
        <taxon>Embryophyta</taxon>
        <taxon>Tracheophyta</taxon>
        <taxon>Spermatophyta</taxon>
        <taxon>Magnoliopsida</taxon>
        <taxon>eudicotyledons</taxon>
        <taxon>Gunneridae</taxon>
        <taxon>Pentapetalae</taxon>
        <taxon>asterids</taxon>
        <taxon>campanulids</taxon>
        <taxon>Asterales</taxon>
        <taxon>Asteraceae</taxon>
        <taxon>Asteroideae</taxon>
        <taxon>Anthemideae</taxon>
        <taxon>Anthemidinae</taxon>
        <taxon>Tanacetum</taxon>
    </lineage>
</organism>
<accession>A0ABQ4XCK1</accession>
<reference evidence="3" key="2">
    <citation type="submission" date="2022-01" db="EMBL/GenBank/DDBJ databases">
        <authorList>
            <person name="Yamashiro T."/>
            <person name="Shiraishi A."/>
            <person name="Satake H."/>
            <person name="Nakayama K."/>
        </authorList>
    </citation>
    <scope>NUCLEOTIDE SEQUENCE</scope>
</reference>
<dbReference type="Pfam" id="PF07727">
    <property type="entry name" value="RVT_2"/>
    <property type="match status" value="1"/>
</dbReference>
<reference evidence="3" key="1">
    <citation type="journal article" date="2022" name="Int. J. Mol. Sci.">
        <title>Draft Genome of Tanacetum Coccineum: Genomic Comparison of Closely Related Tanacetum-Family Plants.</title>
        <authorList>
            <person name="Yamashiro T."/>
            <person name="Shiraishi A."/>
            <person name="Nakayama K."/>
            <person name="Satake H."/>
        </authorList>
    </citation>
    <scope>NUCLEOTIDE SEQUENCE</scope>
</reference>
<dbReference type="InterPro" id="IPR057670">
    <property type="entry name" value="SH3_retrovirus"/>
</dbReference>
<proteinExistence type="predicted"/>
<evidence type="ECO:0000313" key="4">
    <source>
        <dbReference type="Proteomes" id="UP001151760"/>
    </source>
</evidence>
<evidence type="ECO:0000259" key="1">
    <source>
        <dbReference type="Pfam" id="PF07727"/>
    </source>
</evidence>